<gene>
    <name evidence="8" type="ORF">GM1_005_00560</name>
</gene>
<dbReference type="eggNOG" id="COG0577">
    <property type="taxonomic scope" value="Bacteria"/>
</dbReference>
<feature type="transmembrane region" description="Helical" evidence="6">
    <location>
        <begin position="396"/>
        <end position="416"/>
    </location>
</feature>
<evidence type="ECO:0000256" key="6">
    <source>
        <dbReference type="SAM" id="Phobius"/>
    </source>
</evidence>
<evidence type="ECO:0000256" key="4">
    <source>
        <dbReference type="ARBA" id="ARBA00022989"/>
    </source>
</evidence>
<dbReference type="Proteomes" id="UP000035009">
    <property type="component" value="Unassembled WGS sequence"/>
</dbReference>
<evidence type="ECO:0000256" key="1">
    <source>
        <dbReference type="ARBA" id="ARBA00004651"/>
    </source>
</evidence>
<feature type="domain" description="ABC3 transporter permease C-terminal" evidence="7">
    <location>
        <begin position="706"/>
        <end position="811"/>
    </location>
</feature>
<feature type="transmembrane region" description="Helical" evidence="6">
    <location>
        <begin position="753"/>
        <end position="771"/>
    </location>
</feature>
<feature type="transmembrane region" description="Helical" evidence="6">
    <location>
        <begin position="248"/>
        <end position="273"/>
    </location>
</feature>
<keyword evidence="3 6" id="KW-0812">Transmembrane</keyword>
<feature type="transmembrane region" description="Helical" evidence="6">
    <location>
        <begin position="428"/>
        <end position="455"/>
    </location>
</feature>
<keyword evidence="4 6" id="KW-1133">Transmembrane helix</keyword>
<dbReference type="AlphaFoldDB" id="M3VAI5"/>
<feature type="transmembrane region" description="Helical" evidence="6">
    <location>
        <begin position="476"/>
        <end position="497"/>
    </location>
</feature>
<organism evidence="8 9">
    <name type="scientific">Gordonia malaquae NBRC 108250</name>
    <dbReference type="NCBI Taxonomy" id="1223542"/>
    <lineage>
        <taxon>Bacteria</taxon>
        <taxon>Bacillati</taxon>
        <taxon>Actinomycetota</taxon>
        <taxon>Actinomycetes</taxon>
        <taxon>Mycobacteriales</taxon>
        <taxon>Gordoniaceae</taxon>
        <taxon>Gordonia</taxon>
    </lineage>
</organism>
<dbReference type="RefSeq" id="WP_008377034.1">
    <property type="nucleotide sequence ID" value="NZ_BAOP01000005.1"/>
</dbReference>
<dbReference type="EMBL" id="BAOP01000005">
    <property type="protein sequence ID" value="GAC78873.1"/>
    <property type="molecule type" value="Genomic_DNA"/>
</dbReference>
<sequence length="826" mass="83867">MVTVRRLVIADLRHSRASFIGVFVAVLIATALITGLGVLFESGFRGGLEPQRLAGAPIVVSGPQSVDVIEDADLPLAERAPLPKDTASRIAAMPEVEKVIGDRSVPVMVGGRPVIAHGWQSAPITGLEIVDGRAPTGRGEVVVADGSGLSVGERTVLDRAGRRVDVMVVGTVDDIGRSDDRPADVYLGDKMLASIAPGSARVLAVVPREGQSPESVADRIRSAFPGVEARTGSSHGDTEFRDAGAGRAALIGISAAFAGTCLLVALFVVSGTLSLSVQSRHRDFALLRAVGASGRQIRGIVTREVLLVAALGAAVGVAPGYLLASALQWGFVEGGVIPSDFELSAGPLPAVAACGSVLVAAVVAGLIAARRPAKLDPVDALRDAAAPTAAPHRLRLVAGILVGAGGFAASAGPMMAEGEAARASSAGAAILLIIAVALLGPWLMSAMTAVVGVVLRGTRAPAPVLAAASARHDTRRLAAAVTPLALGIGLGLVQLGAPAITADAASAEVRVGVTADLTVRHPGGLAPEVIDDLRDIQGVLAVNPLTATQAVAQYRMVDDDRDTRTTMSLTGVDPEALPATLDVGVRSGHLTRLSEKNTVAVSTDFASTARVDVGGRLVGFFGDGAPLDATVVAVYTRGLGFGATLMADHTVRAHTESGVSTQALLSTEPGADVASKVADMGLTAVAPSDDPADRAEAEQQGWVNTIALVVILGYIAVAVVNTLVMATTQRRRDFALLRLVGAKRRQIRSMMRIESLLVAGAALVLGLLVAAPPLIGLSIGMGGSAVPTLPLVGSILVVGAMCGIGLAALAAGTRVAMRGAEPGDVD</sequence>
<dbReference type="Pfam" id="PF02687">
    <property type="entry name" value="FtsX"/>
    <property type="match status" value="2"/>
</dbReference>
<keyword evidence="9" id="KW-1185">Reference proteome</keyword>
<dbReference type="OrthoDB" id="3223244at2"/>
<evidence type="ECO:0000256" key="2">
    <source>
        <dbReference type="ARBA" id="ARBA00022475"/>
    </source>
</evidence>
<feature type="transmembrane region" description="Helical" evidence="6">
    <location>
        <begin position="305"/>
        <end position="327"/>
    </location>
</feature>
<comment type="caution">
    <text evidence="8">The sequence shown here is derived from an EMBL/GenBank/DDBJ whole genome shotgun (WGS) entry which is preliminary data.</text>
</comment>
<comment type="subcellular location">
    <subcellularLocation>
        <location evidence="1">Cell membrane</location>
        <topology evidence="1">Multi-pass membrane protein</topology>
    </subcellularLocation>
</comment>
<dbReference type="PANTHER" id="PTHR30287:SF1">
    <property type="entry name" value="INNER MEMBRANE PROTEIN"/>
    <property type="match status" value="1"/>
</dbReference>
<dbReference type="GO" id="GO:0005886">
    <property type="term" value="C:plasma membrane"/>
    <property type="evidence" value="ECO:0007669"/>
    <property type="project" value="UniProtKB-SubCell"/>
</dbReference>
<dbReference type="InterPro" id="IPR003838">
    <property type="entry name" value="ABC3_permease_C"/>
</dbReference>
<accession>M3VAI5</accession>
<feature type="transmembrane region" description="Helical" evidence="6">
    <location>
        <begin position="791"/>
        <end position="811"/>
    </location>
</feature>
<reference evidence="8 9" key="1">
    <citation type="submission" date="2013-02" db="EMBL/GenBank/DDBJ databases">
        <title>Whole genome shotgun sequence of Gordonia malaquae NBRC 108250.</title>
        <authorList>
            <person name="Yoshida I."/>
            <person name="Hosoyama A."/>
            <person name="Tsuchikane K."/>
            <person name="Ando Y."/>
            <person name="Baba S."/>
            <person name="Ohji S."/>
            <person name="Hamada M."/>
            <person name="Tamura T."/>
            <person name="Yamazoe A."/>
            <person name="Yamazaki S."/>
            <person name="Fujita N."/>
        </authorList>
    </citation>
    <scope>NUCLEOTIDE SEQUENCE [LARGE SCALE GENOMIC DNA]</scope>
    <source>
        <strain evidence="8 9">NBRC 108250</strain>
    </source>
</reference>
<evidence type="ECO:0000256" key="5">
    <source>
        <dbReference type="ARBA" id="ARBA00023136"/>
    </source>
</evidence>
<evidence type="ECO:0000313" key="8">
    <source>
        <dbReference type="EMBL" id="GAC78873.1"/>
    </source>
</evidence>
<feature type="transmembrane region" description="Helical" evidence="6">
    <location>
        <begin position="702"/>
        <end position="724"/>
    </location>
</feature>
<proteinExistence type="predicted"/>
<dbReference type="PANTHER" id="PTHR30287">
    <property type="entry name" value="MEMBRANE COMPONENT OF PREDICTED ABC SUPERFAMILY METABOLITE UPTAKE TRANSPORTER"/>
    <property type="match status" value="1"/>
</dbReference>
<evidence type="ECO:0000256" key="3">
    <source>
        <dbReference type="ARBA" id="ARBA00022692"/>
    </source>
</evidence>
<protein>
    <submittedName>
        <fullName evidence="8">Putative ABC transporter permease protein</fullName>
    </submittedName>
</protein>
<evidence type="ECO:0000313" key="9">
    <source>
        <dbReference type="Proteomes" id="UP000035009"/>
    </source>
</evidence>
<name>M3VAI5_GORML</name>
<feature type="domain" description="ABC3 transporter permease C-terminal" evidence="7">
    <location>
        <begin position="256"/>
        <end position="377"/>
    </location>
</feature>
<keyword evidence="2" id="KW-1003">Cell membrane</keyword>
<feature type="transmembrane region" description="Helical" evidence="6">
    <location>
        <begin position="347"/>
        <end position="369"/>
    </location>
</feature>
<feature type="transmembrane region" description="Helical" evidence="6">
    <location>
        <begin position="20"/>
        <end position="40"/>
    </location>
</feature>
<evidence type="ECO:0000259" key="7">
    <source>
        <dbReference type="Pfam" id="PF02687"/>
    </source>
</evidence>
<dbReference type="InterPro" id="IPR038766">
    <property type="entry name" value="Membrane_comp_ABC_pdt"/>
</dbReference>
<keyword evidence="5 6" id="KW-0472">Membrane</keyword>
<dbReference type="STRING" id="410332.SAMN04488550_0384"/>